<dbReference type="EMBL" id="BMVP01000004">
    <property type="protein sequence ID" value="GHB55565.1"/>
    <property type="molecule type" value="Genomic_DNA"/>
</dbReference>
<evidence type="ECO:0000313" key="5">
    <source>
        <dbReference type="Proteomes" id="UP000642673"/>
    </source>
</evidence>
<dbReference type="NCBIfam" id="TIGR00377">
    <property type="entry name" value="ant_ant_sig"/>
    <property type="match status" value="1"/>
</dbReference>
<dbReference type="InterPro" id="IPR003658">
    <property type="entry name" value="Anti-sigma_ant"/>
</dbReference>
<dbReference type="SUPFAM" id="SSF52091">
    <property type="entry name" value="SpoIIaa-like"/>
    <property type="match status" value="1"/>
</dbReference>
<dbReference type="Gene3D" id="3.30.750.24">
    <property type="entry name" value="STAS domain"/>
    <property type="match status" value="1"/>
</dbReference>
<dbReference type="Pfam" id="PF13466">
    <property type="entry name" value="STAS_2"/>
    <property type="match status" value="1"/>
</dbReference>
<keyword evidence="5" id="KW-1185">Reference proteome</keyword>
<dbReference type="RefSeq" id="WP_190184342.1">
    <property type="nucleotide sequence ID" value="NZ_BMVP01000004.1"/>
</dbReference>
<name>A0ABQ3ERR7_9ACTN</name>
<sequence>MSPLTITVRDADTGPVMRVTGDLDFDTAPQLRQSVDALTLAPGELLVLDLGGLEFCDSSGISALITAHNRASAAQASMALAAVPDNITRVLGIVGLDQVFARHDPGPPGR</sequence>
<comment type="similarity">
    <text evidence="1 2">Belongs to the anti-sigma-factor antagonist family.</text>
</comment>
<comment type="caution">
    <text evidence="4">The sequence shown here is derived from an EMBL/GenBank/DDBJ whole genome shotgun (WGS) entry which is preliminary data.</text>
</comment>
<gene>
    <name evidence="4" type="primary">rsbV</name>
    <name evidence="4" type="ORF">GCM10010347_26910</name>
</gene>
<dbReference type="Proteomes" id="UP000642673">
    <property type="component" value="Unassembled WGS sequence"/>
</dbReference>
<evidence type="ECO:0000259" key="3">
    <source>
        <dbReference type="PROSITE" id="PS50801"/>
    </source>
</evidence>
<accession>A0ABQ3ERR7</accession>
<protein>
    <recommendedName>
        <fullName evidence="2">Anti-sigma factor antagonist</fullName>
    </recommendedName>
</protein>
<dbReference type="InterPro" id="IPR058548">
    <property type="entry name" value="MlaB-like_STAS"/>
</dbReference>
<reference evidence="5" key="1">
    <citation type="journal article" date="2019" name="Int. J. Syst. Evol. Microbiol.">
        <title>The Global Catalogue of Microorganisms (GCM) 10K type strain sequencing project: providing services to taxonomists for standard genome sequencing and annotation.</title>
        <authorList>
            <consortium name="The Broad Institute Genomics Platform"/>
            <consortium name="The Broad Institute Genome Sequencing Center for Infectious Disease"/>
            <person name="Wu L."/>
            <person name="Ma J."/>
        </authorList>
    </citation>
    <scope>NUCLEOTIDE SEQUENCE [LARGE SCALE GENOMIC DNA]</scope>
    <source>
        <strain evidence="5">JCM 4738</strain>
    </source>
</reference>
<evidence type="ECO:0000256" key="1">
    <source>
        <dbReference type="ARBA" id="ARBA00009013"/>
    </source>
</evidence>
<dbReference type="PROSITE" id="PS50801">
    <property type="entry name" value="STAS"/>
    <property type="match status" value="1"/>
</dbReference>
<organism evidence="4 5">
    <name type="scientific">Streptomyces cirratus</name>
    <dbReference type="NCBI Taxonomy" id="68187"/>
    <lineage>
        <taxon>Bacteria</taxon>
        <taxon>Bacillati</taxon>
        <taxon>Actinomycetota</taxon>
        <taxon>Actinomycetes</taxon>
        <taxon>Kitasatosporales</taxon>
        <taxon>Streptomycetaceae</taxon>
        <taxon>Streptomyces</taxon>
    </lineage>
</organism>
<dbReference type="CDD" id="cd07043">
    <property type="entry name" value="STAS_anti-anti-sigma_factors"/>
    <property type="match status" value="1"/>
</dbReference>
<evidence type="ECO:0000313" key="4">
    <source>
        <dbReference type="EMBL" id="GHB55565.1"/>
    </source>
</evidence>
<dbReference type="InterPro" id="IPR036513">
    <property type="entry name" value="STAS_dom_sf"/>
</dbReference>
<feature type="domain" description="STAS" evidence="3">
    <location>
        <begin position="4"/>
        <end position="110"/>
    </location>
</feature>
<proteinExistence type="inferred from homology"/>
<dbReference type="PANTHER" id="PTHR33495:SF2">
    <property type="entry name" value="ANTI-SIGMA FACTOR ANTAGONIST TM_1081-RELATED"/>
    <property type="match status" value="1"/>
</dbReference>
<evidence type="ECO:0000256" key="2">
    <source>
        <dbReference type="RuleBase" id="RU003749"/>
    </source>
</evidence>
<dbReference type="PANTHER" id="PTHR33495">
    <property type="entry name" value="ANTI-SIGMA FACTOR ANTAGONIST TM_1081-RELATED-RELATED"/>
    <property type="match status" value="1"/>
</dbReference>
<dbReference type="InterPro" id="IPR002645">
    <property type="entry name" value="STAS_dom"/>
</dbReference>